<evidence type="ECO:0000313" key="1">
    <source>
        <dbReference type="EMBL" id="VFV37802.1"/>
    </source>
</evidence>
<name>A0A485P684_LYNPA</name>
<dbReference type="EMBL" id="CAAGRJ010025051">
    <property type="protein sequence ID" value="VFV37802.1"/>
    <property type="molecule type" value="Genomic_DNA"/>
</dbReference>
<accession>A0A485P684</accession>
<keyword evidence="2" id="KW-1185">Reference proteome</keyword>
<proteinExistence type="predicted"/>
<gene>
    <name evidence="1" type="ORF">LYPA_23C018290</name>
</gene>
<evidence type="ECO:0000313" key="2">
    <source>
        <dbReference type="Proteomes" id="UP000386466"/>
    </source>
</evidence>
<dbReference type="AlphaFoldDB" id="A0A485P684"/>
<protein>
    <submittedName>
        <fullName evidence="1">Uncharacterized protein</fullName>
    </submittedName>
</protein>
<sequence length="98" mass="10881">MSFPGDRGTAEMPLFQQVVKRKDNSRQHMQRQDVQCFLSAAASVRKESDKQLLCRVPKGQTAEKKCASPERTAWDGNKKIAVITSSDVPSFFGDGPHS</sequence>
<reference evidence="1 2" key="1">
    <citation type="submission" date="2019-01" db="EMBL/GenBank/DDBJ databases">
        <authorList>
            <person name="Alioto T."/>
            <person name="Alioto T."/>
        </authorList>
    </citation>
    <scope>NUCLEOTIDE SEQUENCE [LARGE SCALE GENOMIC DNA]</scope>
</reference>
<dbReference type="Proteomes" id="UP000386466">
    <property type="component" value="Unassembled WGS sequence"/>
</dbReference>
<organism evidence="1 2">
    <name type="scientific">Lynx pardinus</name>
    <name type="common">Iberian lynx</name>
    <name type="synonym">Felis pardina</name>
    <dbReference type="NCBI Taxonomy" id="191816"/>
    <lineage>
        <taxon>Eukaryota</taxon>
        <taxon>Metazoa</taxon>
        <taxon>Chordata</taxon>
        <taxon>Craniata</taxon>
        <taxon>Vertebrata</taxon>
        <taxon>Euteleostomi</taxon>
        <taxon>Mammalia</taxon>
        <taxon>Eutheria</taxon>
        <taxon>Laurasiatheria</taxon>
        <taxon>Carnivora</taxon>
        <taxon>Feliformia</taxon>
        <taxon>Felidae</taxon>
        <taxon>Felinae</taxon>
        <taxon>Lynx</taxon>
    </lineage>
</organism>